<name>A0A6P8AWZ8_PYRGI</name>
<sequence>MPRKPQSYDNYGAAVPEIILASSDSDFLDQLIPVLKDASQGGRMGALVQNFSQYAAERESEIEMVGLTKHEEFLGSVNQLQKVREGTVKLTAEILELNQSIQASTEKLAEQKQSLVNTRAVRQNIADASEVLKESLKILHAVNNALDLIRKKNYYAALKSLDDLQNEFLIPTIQNKYATQHKLADLIQKSIPAWQKSICDAVMTDLNTWLFRIRETSQYLGEVAMWHTELRRERQRERVETNDFLKRFRLNSAIELVFDESEEFDVLDNEELQVDFTPLFEAVHIHDALTQVERFKSDYAATRRQQKDLLMPTRVNLEGEEEPTLSALLEGIAGFAIIEKATMQRVPQLRSPVDVDELWDSLCRSAIALVTKALKDVTNAEILLNMKVRIALFIQTMEGWGYSVSVLDNFLLTLFDKYAELLKRRFSEDFQEVRSLTCPDPHALAFTGISELGKANIPYHQIVSTDDYMPMAINNLEEYEKVVNVSWFTPEKPAEELSFPCVLPFSQMYPLCCIDIRNFLNQFYFFSDDHFQHPNIIDETLRKSLDSLLTEKVCQSLVERLNSQYLGQIVQILINLEHFEIACQELEQLLIRARSSTSAGGPVTLSATEQFRSNKKTAEKRIFELVNSKIDDLVDTAEYDWTAANPQLEPSNFIQTLTRYLANIMSSTLLGLPREIKELIYFDALSHAADKILTLPMAPEVKRINPNGVQAMETDVRYLTEFVESLDNSFMLTQTLDELQQTVELMKSGNSDEFFEAAVRNKKYPRVNAMNGPILLEKLSTTVENTPKGTPALAGFSSRFGFS</sequence>
<dbReference type="GO" id="GO:0090522">
    <property type="term" value="P:vesicle tethering involved in exocytosis"/>
    <property type="evidence" value="ECO:0007669"/>
    <property type="project" value="UniProtKB-UniRule"/>
</dbReference>
<comment type="function">
    <text evidence="5">Component of the exocyst complex involved in the docking of exocytic vesicles with fusion sites on the plasma membrane.</text>
</comment>
<keyword evidence="2 5" id="KW-0813">Transport</keyword>
<dbReference type="Pfam" id="PF20651">
    <property type="entry name" value="EXOC6_Sec15_N"/>
    <property type="match status" value="1"/>
</dbReference>
<protein>
    <recommendedName>
        <fullName evidence="5">Exocyst complex component SEC15</fullName>
    </recommendedName>
</protein>
<dbReference type="InterPro" id="IPR048359">
    <property type="entry name" value="EXOC6_Sec15_N"/>
</dbReference>
<evidence type="ECO:0000256" key="5">
    <source>
        <dbReference type="PIRNR" id="PIRNR025007"/>
    </source>
</evidence>
<dbReference type="GO" id="GO:0016020">
    <property type="term" value="C:membrane"/>
    <property type="evidence" value="ECO:0007669"/>
    <property type="project" value="TreeGrafter"/>
</dbReference>
<keyword evidence="4" id="KW-0175">Coiled coil</keyword>
<proteinExistence type="inferred from homology"/>
<dbReference type="PIRSF" id="PIRSF025007">
    <property type="entry name" value="Sec15"/>
    <property type="match status" value="1"/>
</dbReference>
<keyword evidence="8" id="KW-1185">Reference proteome</keyword>
<feature type="domain" description="Exocyst complex component EXOC6/Sec15 N-terminal" evidence="7">
    <location>
        <begin position="52"/>
        <end position="225"/>
    </location>
</feature>
<dbReference type="KEGG" id="pgri:PgNI_08880"/>
<dbReference type="GO" id="GO:0000145">
    <property type="term" value="C:exocyst"/>
    <property type="evidence" value="ECO:0007669"/>
    <property type="project" value="UniProtKB-UniRule"/>
</dbReference>
<dbReference type="PANTHER" id="PTHR12702:SF0">
    <property type="entry name" value="EXOCYST COMPLEX COMPONENT 6"/>
    <property type="match status" value="1"/>
</dbReference>
<comment type="similarity">
    <text evidence="1 5">Belongs to the SEC15 family.</text>
</comment>
<dbReference type="FunFam" id="1.10.357.30:FF:000004">
    <property type="entry name" value="Exocyst complex component SEC15"/>
    <property type="match status" value="1"/>
</dbReference>
<evidence type="ECO:0000313" key="8">
    <source>
        <dbReference type="Proteomes" id="UP000515153"/>
    </source>
</evidence>
<reference evidence="8 9" key="1">
    <citation type="journal article" date="2019" name="Mol. Biol. Evol.">
        <title>Blast fungal genomes show frequent chromosomal changes, gene gains and losses, and effector gene turnover.</title>
        <authorList>
            <person name="Gomez Luciano L.B."/>
            <person name="Jason Tsai I."/>
            <person name="Chuma I."/>
            <person name="Tosa Y."/>
            <person name="Chen Y.H."/>
            <person name="Li J.Y."/>
            <person name="Li M.Y."/>
            <person name="Jade Lu M.Y."/>
            <person name="Nakayashiki H."/>
            <person name="Li W.H."/>
        </authorList>
    </citation>
    <scope>NUCLEOTIDE SEQUENCE [LARGE SCALE GENOMIC DNA]</scope>
    <source>
        <strain evidence="8 9">NI907</strain>
    </source>
</reference>
<dbReference type="Gene3D" id="1.10.357.30">
    <property type="entry name" value="Exocyst complex subunit Sec15 C-terminal domain, N-terminal subdomain"/>
    <property type="match status" value="1"/>
</dbReference>
<dbReference type="GO" id="GO:0006893">
    <property type="term" value="P:Golgi to plasma membrane transport"/>
    <property type="evidence" value="ECO:0007669"/>
    <property type="project" value="TreeGrafter"/>
</dbReference>
<dbReference type="InterPro" id="IPR042045">
    <property type="entry name" value="EXOC6/Sec15_C_dom1"/>
</dbReference>
<reference evidence="9" key="3">
    <citation type="submission" date="2025-08" db="UniProtKB">
        <authorList>
            <consortium name="RefSeq"/>
        </authorList>
    </citation>
    <scope>IDENTIFICATION</scope>
    <source>
        <strain evidence="9">NI907</strain>
    </source>
</reference>
<dbReference type="RefSeq" id="XP_030979412.1">
    <property type="nucleotide sequence ID" value="XM_031128870.1"/>
</dbReference>
<keyword evidence="3 5" id="KW-0268">Exocytosis</keyword>
<reference evidence="9" key="2">
    <citation type="submission" date="2019-10" db="EMBL/GenBank/DDBJ databases">
        <authorList>
            <consortium name="NCBI Genome Project"/>
        </authorList>
    </citation>
    <scope>NUCLEOTIDE SEQUENCE</scope>
    <source>
        <strain evidence="9">NI907</strain>
    </source>
</reference>
<dbReference type="AlphaFoldDB" id="A0A6P8AWZ8"/>
<dbReference type="Gene3D" id="1.20.58.670">
    <property type="entry name" value="Dsl1p vesicle tethering complex, Tip20p subunit, domain D"/>
    <property type="match status" value="1"/>
</dbReference>
<evidence type="ECO:0000256" key="1">
    <source>
        <dbReference type="ARBA" id="ARBA00007944"/>
    </source>
</evidence>
<evidence type="ECO:0000256" key="3">
    <source>
        <dbReference type="ARBA" id="ARBA00022483"/>
    </source>
</evidence>
<dbReference type="GO" id="GO:0006886">
    <property type="term" value="P:intracellular protein transport"/>
    <property type="evidence" value="ECO:0007669"/>
    <property type="project" value="InterPro"/>
</dbReference>
<dbReference type="PANTHER" id="PTHR12702">
    <property type="entry name" value="SEC15"/>
    <property type="match status" value="1"/>
</dbReference>
<dbReference type="Proteomes" id="UP000515153">
    <property type="component" value="Chromosome V"/>
</dbReference>
<evidence type="ECO:0000256" key="2">
    <source>
        <dbReference type="ARBA" id="ARBA00022448"/>
    </source>
</evidence>
<feature type="domain" description="Exocyst complex subunit EXOC6/Sec15 C-terminal" evidence="6">
    <location>
        <begin position="460"/>
        <end position="778"/>
    </location>
</feature>
<evidence type="ECO:0000259" key="6">
    <source>
        <dbReference type="Pfam" id="PF04091"/>
    </source>
</evidence>
<gene>
    <name evidence="9" type="ORF">PgNI_08880</name>
</gene>
<accession>A0A6P8AWZ8</accession>
<dbReference type="InterPro" id="IPR042044">
    <property type="entry name" value="EXOC6PINT-1/Sec15/Tip20_C_dom2"/>
</dbReference>
<dbReference type="Pfam" id="PF04091">
    <property type="entry name" value="Sec15_C"/>
    <property type="match status" value="1"/>
</dbReference>
<organism evidence="8 9">
    <name type="scientific">Pyricularia grisea</name>
    <name type="common">Crabgrass-specific blast fungus</name>
    <name type="synonym">Magnaporthe grisea</name>
    <dbReference type="NCBI Taxonomy" id="148305"/>
    <lineage>
        <taxon>Eukaryota</taxon>
        <taxon>Fungi</taxon>
        <taxon>Dikarya</taxon>
        <taxon>Ascomycota</taxon>
        <taxon>Pezizomycotina</taxon>
        <taxon>Sordariomycetes</taxon>
        <taxon>Sordariomycetidae</taxon>
        <taxon>Magnaporthales</taxon>
        <taxon>Pyriculariaceae</taxon>
        <taxon>Pyricularia</taxon>
    </lineage>
</organism>
<dbReference type="GeneID" id="41963778"/>
<evidence type="ECO:0000313" key="9">
    <source>
        <dbReference type="RefSeq" id="XP_030979412.1"/>
    </source>
</evidence>
<evidence type="ECO:0000259" key="7">
    <source>
        <dbReference type="Pfam" id="PF20651"/>
    </source>
</evidence>
<evidence type="ECO:0000256" key="4">
    <source>
        <dbReference type="ARBA" id="ARBA00023054"/>
    </source>
</evidence>
<dbReference type="InterPro" id="IPR007225">
    <property type="entry name" value="EXOC6/Sec15"/>
</dbReference>
<dbReference type="InterPro" id="IPR046361">
    <property type="entry name" value="EXOC6/Sec15_C"/>
</dbReference>